<evidence type="ECO:0000313" key="2">
    <source>
        <dbReference type="EMBL" id="CAD8094259.1"/>
    </source>
</evidence>
<dbReference type="AlphaFoldDB" id="A0A8S1NS44"/>
<feature type="region of interest" description="Disordered" evidence="1">
    <location>
        <begin position="43"/>
        <end position="79"/>
    </location>
</feature>
<evidence type="ECO:0000313" key="3">
    <source>
        <dbReference type="Proteomes" id="UP000692954"/>
    </source>
</evidence>
<reference evidence="2" key="1">
    <citation type="submission" date="2021-01" db="EMBL/GenBank/DDBJ databases">
        <authorList>
            <consortium name="Genoscope - CEA"/>
            <person name="William W."/>
        </authorList>
    </citation>
    <scope>NUCLEOTIDE SEQUENCE</scope>
</reference>
<feature type="compositionally biased region" description="Polar residues" evidence="1">
    <location>
        <begin position="58"/>
        <end position="70"/>
    </location>
</feature>
<name>A0A8S1NS44_9CILI</name>
<organism evidence="2 3">
    <name type="scientific">Paramecium sonneborni</name>
    <dbReference type="NCBI Taxonomy" id="65129"/>
    <lineage>
        <taxon>Eukaryota</taxon>
        <taxon>Sar</taxon>
        <taxon>Alveolata</taxon>
        <taxon>Ciliophora</taxon>
        <taxon>Intramacronucleata</taxon>
        <taxon>Oligohymenophorea</taxon>
        <taxon>Peniculida</taxon>
        <taxon>Parameciidae</taxon>
        <taxon>Paramecium</taxon>
    </lineage>
</organism>
<gene>
    <name evidence="2" type="ORF">PSON_ATCC_30995.1.T0620095</name>
</gene>
<dbReference type="OrthoDB" id="302972at2759"/>
<comment type="caution">
    <text evidence="2">The sequence shown here is derived from an EMBL/GenBank/DDBJ whole genome shotgun (WGS) entry which is preliminary data.</text>
</comment>
<keyword evidence="3" id="KW-1185">Reference proteome</keyword>
<dbReference type="Proteomes" id="UP000692954">
    <property type="component" value="Unassembled WGS sequence"/>
</dbReference>
<evidence type="ECO:0000256" key="1">
    <source>
        <dbReference type="SAM" id="MobiDB-lite"/>
    </source>
</evidence>
<proteinExistence type="predicted"/>
<sequence>MQLSHQTLSISGWLHEYDQQSSPQIYQVVNQIVNRKQQSQKRSVSLCQRRQDQEQNKSTDLIDQSRNKSQILRPPKVPTNQNKIQELKKVMEFLQYNEQYKYDTHRVFNLNDPKFQPEVQQIIEQKKEQFKIRLNQQQNKRVLQPLQEINSTNVSTERQQQSKTNNQFKKTRLKTDQHLEIQKSSSINKIQSIKDIMPKILKTNETPAVLNKQVIQRGLEFLQQMVERHKENVQYHLPKRQKCQK</sequence>
<dbReference type="EMBL" id="CAJJDN010000062">
    <property type="protein sequence ID" value="CAD8094259.1"/>
    <property type="molecule type" value="Genomic_DNA"/>
</dbReference>
<accession>A0A8S1NS44</accession>
<protein>
    <submittedName>
        <fullName evidence="2">Uncharacterized protein</fullName>
    </submittedName>
</protein>